<dbReference type="FunFam" id="3.30.420.10:FF:000045">
    <property type="entry name" value="3'-5' exonuclease DinG"/>
    <property type="match status" value="1"/>
</dbReference>
<evidence type="ECO:0000259" key="3">
    <source>
        <dbReference type="PROSITE" id="PS50164"/>
    </source>
</evidence>
<dbReference type="PANTHER" id="PTHR30231:SF37">
    <property type="entry name" value="EXODEOXYRIBONUCLEASE 10"/>
    <property type="match status" value="1"/>
</dbReference>
<dbReference type="GO" id="GO:0005829">
    <property type="term" value="C:cytosol"/>
    <property type="evidence" value="ECO:0007669"/>
    <property type="project" value="TreeGrafter"/>
</dbReference>
<dbReference type="Gene3D" id="3.30.420.10">
    <property type="entry name" value="Ribonuclease H-like superfamily/Ribonuclease H"/>
    <property type="match status" value="1"/>
</dbReference>
<dbReference type="GO" id="GO:0006289">
    <property type="term" value="P:nucleotide-excision repair"/>
    <property type="evidence" value="ECO:0007669"/>
    <property type="project" value="InterPro"/>
</dbReference>
<feature type="domain" description="GIY-YIG" evidence="3">
    <location>
        <begin position="204"/>
        <end position="282"/>
    </location>
</feature>
<reference evidence="5" key="1">
    <citation type="submission" date="2016-10" db="EMBL/GenBank/DDBJ databases">
        <authorList>
            <person name="Varghese N."/>
            <person name="Submissions S."/>
        </authorList>
    </citation>
    <scope>NUCLEOTIDE SEQUENCE [LARGE SCALE GENOMIC DNA]</scope>
    <source>
        <strain evidence="5">Jip14</strain>
    </source>
</reference>
<evidence type="ECO:0000256" key="2">
    <source>
        <dbReference type="ARBA" id="ARBA00026073"/>
    </source>
</evidence>
<dbReference type="InterPro" id="IPR012337">
    <property type="entry name" value="RNaseH-like_sf"/>
</dbReference>
<dbReference type="SUPFAM" id="SSF82771">
    <property type="entry name" value="GIY-YIG endonuclease"/>
    <property type="match status" value="1"/>
</dbReference>
<comment type="subunit">
    <text evidence="2">DNA polymerase III contains a core (composed of alpha, epsilon and theta chains) that associates with a tau subunit. This core dimerizes to form the POLIII' complex. PolIII' associates with the gamma complex (composed of gamma, delta, delta', psi and chi chains) and with the beta chain to form the complete DNA polymerase III complex.</text>
</comment>
<proteinExistence type="predicted"/>
<dbReference type="PANTHER" id="PTHR30231">
    <property type="entry name" value="DNA POLYMERASE III SUBUNIT EPSILON"/>
    <property type="match status" value="1"/>
</dbReference>
<evidence type="ECO:0000256" key="1">
    <source>
        <dbReference type="ARBA" id="ARBA00025483"/>
    </source>
</evidence>
<dbReference type="InterPro" id="IPR035901">
    <property type="entry name" value="GIY-YIG_endonuc_sf"/>
</dbReference>
<dbReference type="InterPro" id="IPR013520">
    <property type="entry name" value="Ribonucl_H"/>
</dbReference>
<name>A0A1H7LCJ2_9SPHI</name>
<dbReference type="PROSITE" id="PS50164">
    <property type="entry name" value="GIY_YIG"/>
    <property type="match status" value="1"/>
</dbReference>
<dbReference type="RefSeq" id="WP_090604534.1">
    <property type="nucleotide sequence ID" value="NZ_FNZR01000003.1"/>
</dbReference>
<dbReference type="Proteomes" id="UP000198916">
    <property type="component" value="Unassembled WGS sequence"/>
</dbReference>
<dbReference type="InterPro" id="IPR000305">
    <property type="entry name" value="GIY-YIG_endonuc"/>
</dbReference>
<dbReference type="GO" id="GO:0003676">
    <property type="term" value="F:nucleic acid binding"/>
    <property type="evidence" value="ECO:0007669"/>
    <property type="project" value="InterPro"/>
</dbReference>
<comment type="function">
    <text evidence="1">DNA polymerase III is a complex, multichain enzyme responsible for most of the replicative synthesis in bacteria. The epsilon subunit contain the editing function and is a proofreading 3'-5' exonuclease.</text>
</comment>
<dbReference type="OrthoDB" id="9803913at2"/>
<protein>
    <submittedName>
        <fullName evidence="4">DNA polymerase-3 subunit epsilon</fullName>
    </submittedName>
</protein>
<dbReference type="Pfam" id="PF00929">
    <property type="entry name" value="RNase_T"/>
    <property type="match status" value="1"/>
</dbReference>
<dbReference type="CDD" id="cd10434">
    <property type="entry name" value="GIY-YIG_UvrC_Cho"/>
    <property type="match status" value="1"/>
</dbReference>
<organism evidence="4 5">
    <name type="scientific">Parapedobacter koreensis</name>
    <dbReference type="NCBI Taxonomy" id="332977"/>
    <lineage>
        <taxon>Bacteria</taxon>
        <taxon>Pseudomonadati</taxon>
        <taxon>Bacteroidota</taxon>
        <taxon>Sphingobacteriia</taxon>
        <taxon>Sphingobacteriales</taxon>
        <taxon>Sphingobacteriaceae</taxon>
        <taxon>Parapedobacter</taxon>
    </lineage>
</organism>
<sequence>MGHAAAHTEYAIVDIETTGGHASGSGITEIAILIHDGQAVIEQFESLINPECPIPLSIQAMTGITNEMVADSPAFSQLAARIHGLLAGRIFVAHHVNFDYSFLRHHLELAGYRLTVPKLCTVRMSRKIRPGLPSYSLGRLCDTLGIPINGRHRAGGDAQATAVLFGLLLEWDNGGVIPEMLKKTSKHQQLPPNLPKESVDGLPHDPGVYYFRDRGGKVIYVGKARDIRNRVAQHFSGHNPNLQRQHFLRHIYSITYERCGTELLALLLEAIEIKRLWPIYNRALKRFEPKFALYTYEDQSGFLRLAIGKHGKYHQHIHLFHRQLDALNLLRRLIREFDLHPGFCSFGIRSAVFDPSELNIFQVAGTALDLSQTDYNQRVQSAISQLTQHLPTFAILDDGREKGEQSCIWVEHGHFYGMGYIGSHLPSSYTPAELKASLTRYDSNHYMMQLIYNYAEKYPDKLWKPGQHTTCRK</sequence>
<dbReference type="SMART" id="SM00479">
    <property type="entry name" value="EXOIII"/>
    <property type="match status" value="1"/>
</dbReference>
<dbReference type="GO" id="GO:0045004">
    <property type="term" value="P:DNA replication proofreading"/>
    <property type="evidence" value="ECO:0007669"/>
    <property type="project" value="TreeGrafter"/>
</dbReference>
<keyword evidence="5" id="KW-1185">Reference proteome</keyword>
<dbReference type="InterPro" id="IPR047296">
    <property type="entry name" value="GIY-YIG_UvrC_Cho"/>
</dbReference>
<dbReference type="CDD" id="cd06127">
    <property type="entry name" value="DEDDh"/>
    <property type="match status" value="1"/>
</dbReference>
<dbReference type="GO" id="GO:0008408">
    <property type="term" value="F:3'-5' exonuclease activity"/>
    <property type="evidence" value="ECO:0007669"/>
    <property type="project" value="TreeGrafter"/>
</dbReference>
<dbReference type="SUPFAM" id="SSF53098">
    <property type="entry name" value="Ribonuclease H-like"/>
    <property type="match status" value="1"/>
</dbReference>
<accession>A0A1H7LCJ2</accession>
<dbReference type="InterPro" id="IPR036397">
    <property type="entry name" value="RNaseH_sf"/>
</dbReference>
<evidence type="ECO:0000313" key="4">
    <source>
        <dbReference type="EMBL" id="SEK96662.1"/>
    </source>
</evidence>
<dbReference type="SMART" id="SM00465">
    <property type="entry name" value="GIYc"/>
    <property type="match status" value="1"/>
</dbReference>
<gene>
    <name evidence="4" type="ORF">SAMN05421740_103121</name>
</gene>
<dbReference type="Gene3D" id="3.40.1440.10">
    <property type="entry name" value="GIY-YIG endonuclease"/>
    <property type="match status" value="1"/>
</dbReference>
<dbReference type="Pfam" id="PF01541">
    <property type="entry name" value="GIY-YIG"/>
    <property type="match status" value="1"/>
</dbReference>
<dbReference type="EMBL" id="FNZR01000003">
    <property type="protein sequence ID" value="SEK96662.1"/>
    <property type="molecule type" value="Genomic_DNA"/>
</dbReference>
<dbReference type="STRING" id="332977.SAMN05421740_103121"/>
<evidence type="ECO:0000313" key="5">
    <source>
        <dbReference type="Proteomes" id="UP000198916"/>
    </source>
</evidence>
<dbReference type="AlphaFoldDB" id="A0A1H7LCJ2"/>